<evidence type="ECO:0000313" key="2">
    <source>
        <dbReference type="EMBL" id="CEJ82117.1"/>
    </source>
</evidence>
<reference evidence="2 3" key="1">
    <citation type="journal article" date="2015" name="Genome Announc.">
        <title>Draft Genome Sequence and Gene Annotation of the Entomopathogenic Fungus Verticillium hemipterigenum.</title>
        <authorList>
            <person name="Horn F."/>
            <person name="Habel A."/>
            <person name="Scharf D.H."/>
            <person name="Dworschak J."/>
            <person name="Brakhage A.A."/>
            <person name="Guthke R."/>
            <person name="Hertweck C."/>
            <person name="Linde J."/>
        </authorList>
    </citation>
    <scope>NUCLEOTIDE SEQUENCE [LARGE SCALE GENOMIC DNA]</scope>
</reference>
<keyword evidence="3" id="KW-1185">Reference proteome</keyword>
<dbReference type="Proteomes" id="UP000039046">
    <property type="component" value="Unassembled WGS sequence"/>
</dbReference>
<organism evidence="2 3">
    <name type="scientific">[Torrubiella] hemipterigena</name>
    <dbReference type="NCBI Taxonomy" id="1531966"/>
    <lineage>
        <taxon>Eukaryota</taxon>
        <taxon>Fungi</taxon>
        <taxon>Dikarya</taxon>
        <taxon>Ascomycota</taxon>
        <taxon>Pezizomycotina</taxon>
        <taxon>Sordariomycetes</taxon>
        <taxon>Hypocreomycetidae</taxon>
        <taxon>Hypocreales</taxon>
        <taxon>Clavicipitaceae</taxon>
        <taxon>Clavicipitaceae incertae sedis</taxon>
        <taxon>'Torrubiella' clade</taxon>
    </lineage>
</organism>
<accession>A0A0A1T776</accession>
<evidence type="ECO:0000313" key="3">
    <source>
        <dbReference type="Proteomes" id="UP000039046"/>
    </source>
</evidence>
<dbReference type="EMBL" id="CDHN01000001">
    <property type="protein sequence ID" value="CEJ82117.1"/>
    <property type="molecule type" value="Genomic_DNA"/>
</dbReference>
<sequence length="103" mass="11342">MAAPAYQKIGQSDSITEESEGHTPTPSESIISPPPFSPPGKLDSPSVIRSYIINILHGKHELSIEQAEDIASKWQTGLGYEFLAMDLDKYKGIFGTEFGERLF</sequence>
<gene>
    <name evidence="2" type="ORF">VHEMI02204</name>
</gene>
<evidence type="ECO:0000256" key="1">
    <source>
        <dbReference type="SAM" id="MobiDB-lite"/>
    </source>
</evidence>
<dbReference type="OrthoDB" id="4865934at2759"/>
<dbReference type="AlphaFoldDB" id="A0A0A1T776"/>
<name>A0A0A1T776_9HYPO</name>
<feature type="region of interest" description="Disordered" evidence="1">
    <location>
        <begin position="1"/>
        <end position="43"/>
    </location>
</feature>
<proteinExistence type="predicted"/>
<dbReference type="HOGENOM" id="CLU_2265582_0_0_1"/>
<protein>
    <submittedName>
        <fullName evidence="2">Uncharacterized protein</fullName>
    </submittedName>
</protein>